<evidence type="ECO:0000259" key="4">
    <source>
        <dbReference type="Pfam" id="PF21000"/>
    </source>
</evidence>
<dbReference type="EMBL" id="NESQ01000385">
    <property type="protein sequence ID" value="PUU73362.1"/>
    <property type="molecule type" value="Genomic_DNA"/>
</dbReference>
<reference evidence="5 6" key="1">
    <citation type="submission" date="2017-04" db="EMBL/GenBank/DDBJ databases">
        <title>Draft genome sequence of Tuber borchii Vittad., a whitish edible truffle.</title>
        <authorList>
            <consortium name="DOE Joint Genome Institute"/>
            <person name="Murat C."/>
            <person name="Kuo A."/>
            <person name="Barry K.W."/>
            <person name="Clum A."/>
            <person name="Dockter R.B."/>
            <person name="Fauchery L."/>
            <person name="Iotti M."/>
            <person name="Kohler A."/>
            <person name="Labutti K."/>
            <person name="Lindquist E.A."/>
            <person name="Lipzen A."/>
            <person name="Ohm R.A."/>
            <person name="Wang M."/>
            <person name="Grigoriev I.V."/>
            <person name="Zambonelli A."/>
            <person name="Martin F.M."/>
        </authorList>
    </citation>
    <scope>NUCLEOTIDE SEQUENCE [LARGE SCALE GENOMIC DNA]</scope>
    <source>
        <strain evidence="5 6">Tbo3840</strain>
    </source>
</reference>
<name>A0A2T6ZCZ6_TUBBO</name>
<keyword evidence="6" id="KW-1185">Reference proteome</keyword>
<dbReference type="Pfam" id="PF21000">
    <property type="entry name" value="RMI1_N_N"/>
    <property type="match status" value="1"/>
</dbReference>
<accession>A0A2T6ZCZ6</accession>
<dbReference type="Gene3D" id="2.40.50.770">
    <property type="entry name" value="RecQ-mediated genome instability protein Rmi1, C-terminal domain"/>
    <property type="match status" value="1"/>
</dbReference>
<dbReference type="STRING" id="42251.A0A2T6ZCZ6"/>
<dbReference type="GO" id="GO:0000724">
    <property type="term" value="P:double-strand break repair via homologous recombination"/>
    <property type="evidence" value="ECO:0007669"/>
    <property type="project" value="TreeGrafter"/>
</dbReference>
<dbReference type="InterPro" id="IPR049363">
    <property type="entry name" value="RMI1_N"/>
</dbReference>
<protein>
    <recommendedName>
        <fullName evidence="2">RecQ-mediated genome instability protein 1</fullName>
    </recommendedName>
</protein>
<dbReference type="PANTHER" id="PTHR14790">
    <property type="entry name" value="RECQ-MEDIATED GENOME INSTABILITY PROTEIN 1 RMI1"/>
    <property type="match status" value="1"/>
</dbReference>
<dbReference type="PANTHER" id="PTHR14790:SF15">
    <property type="entry name" value="RECQ-MEDIATED GENOME INSTABILITY PROTEIN 1"/>
    <property type="match status" value="1"/>
</dbReference>
<comment type="caution">
    <text evidence="5">The sequence shown here is derived from an EMBL/GenBank/DDBJ whole genome shotgun (WGS) entry which is preliminary data.</text>
</comment>
<evidence type="ECO:0000256" key="2">
    <source>
        <dbReference type="ARBA" id="ARBA00018987"/>
    </source>
</evidence>
<dbReference type="InterPro" id="IPR013894">
    <property type="entry name" value="RMI1_OB"/>
</dbReference>
<organism evidence="5 6">
    <name type="scientific">Tuber borchii</name>
    <name type="common">White truffle</name>
    <dbReference type="NCBI Taxonomy" id="42251"/>
    <lineage>
        <taxon>Eukaryota</taxon>
        <taxon>Fungi</taxon>
        <taxon>Dikarya</taxon>
        <taxon>Ascomycota</taxon>
        <taxon>Pezizomycotina</taxon>
        <taxon>Pezizomycetes</taxon>
        <taxon>Pezizales</taxon>
        <taxon>Tuberaceae</taxon>
        <taxon>Tuber</taxon>
    </lineage>
</organism>
<evidence type="ECO:0000313" key="6">
    <source>
        <dbReference type="Proteomes" id="UP000244722"/>
    </source>
</evidence>
<comment type="similarity">
    <text evidence="1">Belongs to the RMI1 family.</text>
</comment>
<evidence type="ECO:0000259" key="3">
    <source>
        <dbReference type="Pfam" id="PF08585"/>
    </source>
</evidence>
<evidence type="ECO:0000256" key="1">
    <source>
        <dbReference type="ARBA" id="ARBA00006395"/>
    </source>
</evidence>
<dbReference type="Proteomes" id="UP000244722">
    <property type="component" value="Unassembled WGS sequence"/>
</dbReference>
<dbReference type="GO" id="GO:0031422">
    <property type="term" value="C:RecQ family helicase-topoisomerase III complex"/>
    <property type="evidence" value="ECO:0007669"/>
    <property type="project" value="TreeGrafter"/>
</dbReference>
<sequence length="239" mass="25921">MPLPPIDTILRNFSTNYSLHIRPTYLQTLLSSLSSQRQIPTGPALFGWLKFRILSSDITESLQPHANLCFPVNITDGDVQSTVLPGPVAVQVTGIEDMGTSKINQIDRIEMNERGEIMKGKEVIRLVPEEEGSDGGEGGFSGRPPVVAAKTGPHKLLMEDAGGRGVYGIELHDVQGIQVDMPMGTKMVLKNVTVARGVLLLTPANTLVLGGKVEALNQQYLANRKQVLNSALEKLRSQS</sequence>
<dbReference type="AlphaFoldDB" id="A0A2T6ZCZ6"/>
<evidence type="ECO:0000313" key="5">
    <source>
        <dbReference type="EMBL" id="PUU73362.1"/>
    </source>
</evidence>
<dbReference type="Pfam" id="PF08585">
    <property type="entry name" value="RMI1_N_C"/>
    <property type="match status" value="1"/>
</dbReference>
<dbReference type="SMART" id="SM01161">
    <property type="entry name" value="DUF1767"/>
    <property type="match status" value="1"/>
</dbReference>
<feature type="domain" description="RecQ mediated genome instability protein 1 OB-fold" evidence="3">
    <location>
        <begin position="71"/>
        <end position="223"/>
    </location>
</feature>
<proteinExistence type="inferred from homology"/>
<dbReference type="InterPro" id="IPR042470">
    <property type="entry name" value="RMI1_N_C_sf"/>
</dbReference>
<dbReference type="GO" id="GO:0000712">
    <property type="term" value="P:resolution of meiotic recombination intermediates"/>
    <property type="evidence" value="ECO:0007669"/>
    <property type="project" value="TreeGrafter"/>
</dbReference>
<gene>
    <name evidence="5" type="ORF">B9Z19DRAFT_1095213</name>
</gene>
<dbReference type="GO" id="GO:0016604">
    <property type="term" value="C:nuclear body"/>
    <property type="evidence" value="ECO:0007669"/>
    <property type="project" value="TreeGrafter"/>
</dbReference>
<dbReference type="OrthoDB" id="341511at2759"/>
<feature type="domain" description="RMI1 N-terminal" evidence="4">
    <location>
        <begin position="13"/>
        <end position="61"/>
    </location>
</feature>